<dbReference type="Proteomes" id="UP000298860">
    <property type="component" value="Unassembled WGS sequence"/>
</dbReference>
<feature type="region of interest" description="Disordered" evidence="1">
    <location>
        <begin position="84"/>
        <end position="112"/>
    </location>
</feature>
<dbReference type="InterPro" id="IPR036388">
    <property type="entry name" value="WH-like_DNA-bd_sf"/>
</dbReference>
<dbReference type="Gene3D" id="1.10.10.10">
    <property type="entry name" value="Winged helix-like DNA-binding domain superfamily/Winged helix DNA-binding domain"/>
    <property type="match status" value="1"/>
</dbReference>
<evidence type="ECO:0000313" key="4">
    <source>
        <dbReference type="Proteomes" id="UP000298860"/>
    </source>
</evidence>
<keyword evidence="4" id="KW-1185">Reference proteome</keyword>
<proteinExistence type="predicted"/>
<accession>A0A4D4J219</accession>
<reference evidence="4" key="1">
    <citation type="submission" date="2019-04" db="EMBL/GenBank/DDBJ databases">
        <title>Draft genome sequence of Pseudonocardiaceae bacterium SL3-2-4.</title>
        <authorList>
            <person name="Ningsih F."/>
            <person name="Yokota A."/>
            <person name="Sakai Y."/>
            <person name="Nanatani K."/>
            <person name="Yabe S."/>
            <person name="Oetari A."/>
            <person name="Sjamsuridzal W."/>
        </authorList>
    </citation>
    <scope>NUCLEOTIDE SEQUENCE [LARGE SCALE GENOMIC DNA]</scope>
    <source>
        <strain evidence="4">SL3-2-4</strain>
    </source>
</reference>
<feature type="domain" description="ANTAR" evidence="2">
    <location>
        <begin position="54"/>
        <end position="81"/>
    </location>
</feature>
<organism evidence="3 4">
    <name type="scientific">Gandjariella thermophila</name>
    <dbReference type="NCBI Taxonomy" id="1931992"/>
    <lineage>
        <taxon>Bacteria</taxon>
        <taxon>Bacillati</taxon>
        <taxon>Actinomycetota</taxon>
        <taxon>Actinomycetes</taxon>
        <taxon>Pseudonocardiales</taxon>
        <taxon>Pseudonocardiaceae</taxon>
        <taxon>Gandjariella</taxon>
    </lineage>
</organism>
<name>A0A4D4J219_9PSEU</name>
<dbReference type="EMBL" id="BJFL01000009">
    <property type="protein sequence ID" value="GDY30665.1"/>
    <property type="molecule type" value="Genomic_DNA"/>
</dbReference>
<evidence type="ECO:0000313" key="3">
    <source>
        <dbReference type="EMBL" id="GDY30665.1"/>
    </source>
</evidence>
<evidence type="ECO:0000256" key="1">
    <source>
        <dbReference type="SAM" id="MobiDB-lite"/>
    </source>
</evidence>
<dbReference type="InterPro" id="IPR005561">
    <property type="entry name" value="ANTAR"/>
</dbReference>
<sequence length="158" mass="16627">MMIDSECVGSLNLYSRSGHGFGGIDAALLQLFTTAAEGALRGARRHLAARQLAEQLRHALQSRSVIDQAKGILMAARGLTGGRGVRRADEAVPAGERQGPGPGRPVRRQGHPLRRRQLAAASLARLAGQRAVVPLRPPVRADTALTAAAVAAPVRPLE</sequence>
<dbReference type="SUPFAM" id="SSF52172">
    <property type="entry name" value="CheY-like"/>
    <property type="match status" value="1"/>
</dbReference>
<gene>
    <name evidence="3" type="ORF">GTS_22980</name>
</gene>
<dbReference type="InterPro" id="IPR011006">
    <property type="entry name" value="CheY-like_superfamily"/>
</dbReference>
<protein>
    <recommendedName>
        <fullName evidence="2">ANTAR domain-containing protein</fullName>
    </recommendedName>
</protein>
<dbReference type="GO" id="GO:0003723">
    <property type="term" value="F:RNA binding"/>
    <property type="evidence" value="ECO:0007669"/>
    <property type="project" value="InterPro"/>
</dbReference>
<comment type="caution">
    <text evidence="3">The sequence shown here is derived from an EMBL/GenBank/DDBJ whole genome shotgun (WGS) entry which is preliminary data.</text>
</comment>
<dbReference type="Pfam" id="PF03861">
    <property type="entry name" value="ANTAR"/>
    <property type="match status" value="1"/>
</dbReference>
<evidence type="ECO:0000259" key="2">
    <source>
        <dbReference type="Pfam" id="PF03861"/>
    </source>
</evidence>
<dbReference type="AlphaFoldDB" id="A0A4D4J219"/>